<dbReference type="EC" id="2.7.1.24" evidence="3 4"/>
<gene>
    <name evidence="3 5" type="primary">coaE</name>
    <name evidence="5" type="ORF">ACETWP_13220</name>
</gene>
<dbReference type="GO" id="GO:0004140">
    <property type="term" value="F:dephospho-CoA kinase activity"/>
    <property type="evidence" value="ECO:0007669"/>
    <property type="project" value="UniProtKB-EC"/>
</dbReference>
<evidence type="ECO:0000256" key="1">
    <source>
        <dbReference type="ARBA" id="ARBA00022741"/>
    </source>
</evidence>
<name>A0ABV4UPI6_9MICC</name>
<protein>
    <recommendedName>
        <fullName evidence="3 4">Dephospho-CoA kinase</fullName>
        <ecNumber evidence="3 4">2.7.1.24</ecNumber>
    </recommendedName>
    <alternativeName>
        <fullName evidence="3">Dephosphocoenzyme A kinase</fullName>
    </alternativeName>
</protein>
<dbReference type="NCBIfam" id="TIGR00152">
    <property type="entry name" value="dephospho-CoA kinase"/>
    <property type="match status" value="1"/>
</dbReference>
<dbReference type="InterPro" id="IPR001977">
    <property type="entry name" value="Depp_CoAkinase"/>
</dbReference>
<feature type="binding site" evidence="3">
    <location>
        <begin position="11"/>
        <end position="16"/>
    </location>
    <ligand>
        <name>ATP</name>
        <dbReference type="ChEBI" id="CHEBI:30616"/>
    </ligand>
</feature>
<keyword evidence="6" id="KW-1185">Reference proteome</keyword>
<keyword evidence="3 5" id="KW-0808">Transferase</keyword>
<sequence length="210" mass="21528">MLNIGLTGGIAAGKSAVARRLAERGAVLIDADVLARQVLEPGTPGLAAVVEAFGPGVVGPAGSLDRPALAALVFGDPDALALLNGIVHPLVRAAAARRRAGAEPGSIVVQDIPLLVESGQAKNFDLVVTVQAPRDERIRRMVASRGMSAEEAEARIASQASDAERAAVSDVVLDNSGTTAELEAAVDRLWDGRIAPLAARAQPVREGDLA</sequence>
<keyword evidence="3" id="KW-0963">Cytoplasm</keyword>
<keyword evidence="1 3" id="KW-0547">Nucleotide-binding</keyword>
<dbReference type="EMBL" id="JBHDLJ010000011">
    <property type="protein sequence ID" value="MFB0835548.1"/>
    <property type="molecule type" value="Genomic_DNA"/>
</dbReference>
<dbReference type="Gene3D" id="3.40.50.300">
    <property type="entry name" value="P-loop containing nucleotide triphosphate hydrolases"/>
    <property type="match status" value="1"/>
</dbReference>
<organism evidence="5 6">
    <name type="scientific">Arthrobacter halodurans</name>
    <dbReference type="NCBI Taxonomy" id="516699"/>
    <lineage>
        <taxon>Bacteria</taxon>
        <taxon>Bacillati</taxon>
        <taxon>Actinomycetota</taxon>
        <taxon>Actinomycetes</taxon>
        <taxon>Micrococcales</taxon>
        <taxon>Micrococcaceae</taxon>
        <taxon>Arthrobacter</taxon>
    </lineage>
</organism>
<dbReference type="SUPFAM" id="SSF52540">
    <property type="entry name" value="P-loop containing nucleoside triphosphate hydrolases"/>
    <property type="match status" value="1"/>
</dbReference>
<evidence type="ECO:0000256" key="3">
    <source>
        <dbReference type="HAMAP-Rule" id="MF_00376"/>
    </source>
</evidence>
<comment type="catalytic activity">
    <reaction evidence="3">
        <text>3'-dephospho-CoA + ATP = ADP + CoA + H(+)</text>
        <dbReference type="Rhea" id="RHEA:18245"/>
        <dbReference type="ChEBI" id="CHEBI:15378"/>
        <dbReference type="ChEBI" id="CHEBI:30616"/>
        <dbReference type="ChEBI" id="CHEBI:57287"/>
        <dbReference type="ChEBI" id="CHEBI:57328"/>
        <dbReference type="ChEBI" id="CHEBI:456216"/>
        <dbReference type="EC" id="2.7.1.24"/>
    </reaction>
</comment>
<keyword evidence="3 5" id="KW-0418">Kinase</keyword>
<keyword evidence="3" id="KW-0173">Coenzyme A biosynthesis</keyword>
<dbReference type="HAMAP" id="MF_00376">
    <property type="entry name" value="Dephospho_CoA_kinase"/>
    <property type="match status" value="1"/>
</dbReference>
<dbReference type="NCBIfam" id="NF002879">
    <property type="entry name" value="PRK03333.1"/>
    <property type="match status" value="1"/>
</dbReference>
<evidence type="ECO:0000313" key="5">
    <source>
        <dbReference type="EMBL" id="MFB0835548.1"/>
    </source>
</evidence>
<dbReference type="PANTHER" id="PTHR10695:SF46">
    <property type="entry name" value="BIFUNCTIONAL COENZYME A SYNTHASE-RELATED"/>
    <property type="match status" value="1"/>
</dbReference>
<accession>A0ABV4UPI6</accession>
<comment type="similarity">
    <text evidence="3">Belongs to the CoaE family.</text>
</comment>
<dbReference type="Proteomes" id="UP001575652">
    <property type="component" value="Unassembled WGS sequence"/>
</dbReference>
<comment type="pathway">
    <text evidence="3">Cofactor biosynthesis; coenzyme A biosynthesis; CoA from (R)-pantothenate: step 5/5.</text>
</comment>
<proteinExistence type="inferred from homology"/>
<dbReference type="PANTHER" id="PTHR10695">
    <property type="entry name" value="DEPHOSPHO-COA KINASE-RELATED"/>
    <property type="match status" value="1"/>
</dbReference>
<dbReference type="Pfam" id="PF01121">
    <property type="entry name" value="CoaE"/>
    <property type="match status" value="1"/>
</dbReference>
<dbReference type="RefSeq" id="WP_373972716.1">
    <property type="nucleotide sequence ID" value="NZ_JBHDLJ010000011.1"/>
</dbReference>
<dbReference type="CDD" id="cd02022">
    <property type="entry name" value="DPCK"/>
    <property type="match status" value="1"/>
</dbReference>
<comment type="function">
    <text evidence="3">Catalyzes the phosphorylation of the 3'-hydroxyl group of dephosphocoenzyme A to form coenzyme A.</text>
</comment>
<evidence type="ECO:0000256" key="4">
    <source>
        <dbReference type="NCBIfam" id="TIGR00152"/>
    </source>
</evidence>
<comment type="caution">
    <text evidence="5">The sequence shown here is derived from an EMBL/GenBank/DDBJ whole genome shotgun (WGS) entry which is preliminary data.</text>
</comment>
<comment type="subcellular location">
    <subcellularLocation>
        <location evidence="3">Cytoplasm</location>
    </subcellularLocation>
</comment>
<dbReference type="PROSITE" id="PS51219">
    <property type="entry name" value="DPCK"/>
    <property type="match status" value="1"/>
</dbReference>
<evidence type="ECO:0000256" key="2">
    <source>
        <dbReference type="ARBA" id="ARBA00022840"/>
    </source>
</evidence>
<reference evidence="5 6" key="1">
    <citation type="submission" date="2024-09" db="EMBL/GenBank/DDBJ databases">
        <authorList>
            <person name="Salinas-Garcia M.A."/>
            <person name="Prieme A."/>
        </authorList>
    </citation>
    <scope>NUCLEOTIDE SEQUENCE [LARGE SCALE GENOMIC DNA]</scope>
    <source>
        <strain evidence="5 6">DSM 21081</strain>
    </source>
</reference>
<dbReference type="InterPro" id="IPR027417">
    <property type="entry name" value="P-loop_NTPase"/>
</dbReference>
<keyword evidence="2 3" id="KW-0067">ATP-binding</keyword>
<evidence type="ECO:0000313" key="6">
    <source>
        <dbReference type="Proteomes" id="UP001575652"/>
    </source>
</evidence>